<evidence type="ECO:0000313" key="2">
    <source>
        <dbReference type="Proteomes" id="UP001328107"/>
    </source>
</evidence>
<name>A0AAN5D4N4_9BILA</name>
<accession>A0AAN5D4N4</accession>
<feature type="non-terminal residue" evidence="1">
    <location>
        <position position="116"/>
    </location>
</feature>
<protein>
    <submittedName>
        <fullName evidence="1">Uncharacterized protein</fullName>
    </submittedName>
</protein>
<reference evidence="2" key="1">
    <citation type="submission" date="2022-10" db="EMBL/GenBank/DDBJ databases">
        <title>Genome assembly of Pristionchus species.</title>
        <authorList>
            <person name="Yoshida K."/>
            <person name="Sommer R.J."/>
        </authorList>
    </citation>
    <scope>NUCLEOTIDE SEQUENCE [LARGE SCALE GENOMIC DNA]</scope>
    <source>
        <strain evidence="2">RS5460</strain>
    </source>
</reference>
<comment type="caution">
    <text evidence="1">The sequence shown here is derived from an EMBL/GenBank/DDBJ whole genome shotgun (WGS) entry which is preliminary data.</text>
</comment>
<sequence length="116" mass="13066">KSLNIDAEYDEFRLLFQYNTHDSDGNPKKCCAFIFKSGFNGLFTMPQSQLSRNSSLQFGQRPIFGHLVGPSSHGKCALYTISDRSCGNIPELLRIEARLSSARDKKCLVRESALFQ</sequence>
<keyword evidence="2" id="KW-1185">Reference proteome</keyword>
<dbReference type="AlphaFoldDB" id="A0AAN5D4N4"/>
<gene>
    <name evidence="1" type="ORF">PMAYCL1PPCAC_25837</name>
</gene>
<organism evidence="1 2">
    <name type="scientific">Pristionchus mayeri</name>
    <dbReference type="NCBI Taxonomy" id="1317129"/>
    <lineage>
        <taxon>Eukaryota</taxon>
        <taxon>Metazoa</taxon>
        <taxon>Ecdysozoa</taxon>
        <taxon>Nematoda</taxon>
        <taxon>Chromadorea</taxon>
        <taxon>Rhabditida</taxon>
        <taxon>Rhabditina</taxon>
        <taxon>Diplogasteromorpha</taxon>
        <taxon>Diplogasteroidea</taxon>
        <taxon>Neodiplogasteridae</taxon>
        <taxon>Pristionchus</taxon>
    </lineage>
</organism>
<dbReference type="Proteomes" id="UP001328107">
    <property type="component" value="Unassembled WGS sequence"/>
</dbReference>
<proteinExistence type="predicted"/>
<evidence type="ECO:0000313" key="1">
    <source>
        <dbReference type="EMBL" id="GMR55642.1"/>
    </source>
</evidence>
<feature type="non-terminal residue" evidence="1">
    <location>
        <position position="1"/>
    </location>
</feature>
<dbReference type="EMBL" id="BTRK01000005">
    <property type="protein sequence ID" value="GMR55642.1"/>
    <property type="molecule type" value="Genomic_DNA"/>
</dbReference>